<evidence type="ECO:0000313" key="2">
    <source>
        <dbReference type="EMBL" id="XCS44106.1"/>
    </source>
</evidence>
<feature type="transmembrane region" description="Helical" evidence="1">
    <location>
        <begin position="105"/>
        <end position="128"/>
    </location>
</feature>
<proteinExistence type="predicted"/>
<keyword evidence="1" id="KW-0472">Membrane</keyword>
<feature type="transmembrane region" description="Helical" evidence="1">
    <location>
        <begin position="51"/>
        <end position="69"/>
    </location>
</feature>
<protein>
    <submittedName>
        <fullName evidence="2">DUF3017 domain-containing protein</fullName>
    </submittedName>
</protein>
<feature type="transmembrane region" description="Helical" evidence="1">
    <location>
        <begin position="75"/>
        <end position="93"/>
    </location>
</feature>
<gene>
    <name evidence="2" type="ORF">ABZU02_02105</name>
</gene>
<dbReference type="AlphaFoldDB" id="A0AAU8NQE4"/>
<keyword evidence="1" id="KW-0812">Transmembrane</keyword>
<name>A0AAU8NQE4_9BIFI</name>
<organism evidence="2">
    <name type="scientific">Gardnerella piotii</name>
    <dbReference type="NCBI Taxonomy" id="2792977"/>
    <lineage>
        <taxon>Bacteria</taxon>
        <taxon>Bacillati</taxon>
        <taxon>Actinomycetota</taxon>
        <taxon>Actinomycetes</taxon>
        <taxon>Bifidobacteriales</taxon>
        <taxon>Bifidobacteriaceae</taxon>
        <taxon>Gardnerella</taxon>
    </lineage>
</organism>
<reference evidence="2" key="1">
    <citation type="submission" date="2024-06" db="EMBL/GenBank/DDBJ databases">
        <title>Vaginal Lactobacillus fatty acid response mechanisms reveal a metabolite-targeted strategy for bacterial vaginosis treatment.</title>
        <authorList>
            <person name="Zhu M."/>
            <person name="Blainey P.C."/>
            <person name="Bloom S.M."/>
            <person name="Kwon D.S."/>
        </authorList>
    </citation>
    <scope>NUCLEOTIDE SEQUENCE</scope>
    <source>
        <strain evidence="2">0809_588_1_1_BHK4</strain>
    </source>
</reference>
<sequence>MTISQKNQDNELKFEHKDELMNNVNSSVNNNVANNSNNHIYVSEVKEGKPYAQWIVAIIVCVCAVLAFIGKIMAATVIISATAIILGIIRLIFSQRSPWKVRSIAFDSFISIALGLGLLITYFSIFVFM</sequence>
<dbReference type="EMBL" id="CP160091">
    <property type="protein sequence ID" value="XCS44106.1"/>
    <property type="molecule type" value="Genomic_DNA"/>
</dbReference>
<evidence type="ECO:0000256" key="1">
    <source>
        <dbReference type="SAM" id="Phobius"/>
    </source>
</evidence>
<keyword evidence="1" id="KW-1133">Transmembrane helix</keyword>
<accession>A0AAU8NQE4</accession>